<evidence type="ECO:0000313" key="4">
    <source>
        <dbReference type="Proteomes" id="UP001552299"/>
    </source>
</evidence>
<evidence type="ECO:0000256" key="1">
    <source>
        <dbReference type="SAM" id="MobiDB-lite"/>
    </source>
</evidence>
<name>A0ABD0W359_DENTH</name>
<keyword evidence="2" id="KW-0812">Transmembrane</keyword>
<keyword evidence="4" id="KW-1185">Reference proteome</keyword>
<feature type="region of interest" description="Disordered" evidence="1">
    <location>
        <begin position="1"/>
        <end position="22"/>
    </location>
</feature>
<proteinExistence type="predicted"/>
<comment type="caution">
    <text evidence="3">The sequence shown here is derived from an EMBL/GenBank/DDBJ whole genome shotgun (WGS) entry which is preliminary data.</text>
</comment>
<dbReference type="EMBL" id="JANQDX010000002">
    <property type="protein sequence ID" value="KAL0927478.1"/>
    <property type="molecule type" value="Genomic_DNA"/>
</dbReference>
<feature type="compositionally biased region" description="Basic residues" evidence="1">
    <location>
        <begin position="1"/>
        <end position="10"/>
    </location>
</feature>
<reference evidence="3 4" key="1">
    <citation type="journal article" date="2024" name="Plant Biotechnol. J.">
        <title>Dendrobium thyrsiflorum genome and its molecular insights into genes involved in important horticultural traits.</title>
        <authorList>
            <person name="Chen B."/>
            <person name="Wang J.Y."/>
            <person name="Zheng P.J."/>
            <person name="Li K.L."/>
            <person name="Liang Y.M."/>
            <person name="Chen X.F."/>
            <person name="Zhang C."/>
            <person name="Zhao X."/>
            <person name="He X."/>
            <person name="Zhang G.Q."/>
            <person name="Liu Z.J."/>
            <person name="Xu Q."/>
        </authorList>
    </citation>
    <scope>NUCLEOTIDE SEQUENCE [LARGE SCALE GENOMIC DNA]</scope>
    <source>
        <strain evidence="3">GZMU011</strain>
    </source>
</reference>
<feature type="transmembrane region" description="Helical" evidence="2">
    <location>
        <begin position="109"/>
        <end position="127"/>
    </location>
</feature>
<organism evidence="3 4">
    <name type="scientific">Dendrobium thyrsiflorum</name>
    <name type="common">Pinecone-like raceme dendrobium</name>
    <name type="synonym">Orchid</name>
    <dbReference type="NCBI Taxonomy" id="117978"/>
    <lineage>
        <taxon>Eukaryota</taxon>
        <taxon>Viridiplantae</taxon>
        <taxon>Streptophyta</taxon>
        <taxon>Embryophyta</taxon>
        <taxon>Tracheophyta</taxon>
        <taxon>Spermatophyta</taxon>
        <taxon>Magnoliopsida</taxon>
        <taxon>Liliopsida</taxon>
        <taxon>Asparagales</taxon>
        <taxon>Orchidaceae</taxon>
        <taxon>Epidendroideae</taxon>
        <taxon>Malaxideae</taxon>
        <taxon>Dendrobiinae</taxon>
        <taxon>Dendrobium</taxon>
    </lineage>
</organism>
<protein>
    <recommendedName>
        <fullName evidence="5">Transmembrane protein</fullName>
    </recommendedName>
</protein>
<evidence type="ECO:0000256" key="2">
    <source>
        <dbReference type="SAM" id="Phobius"/>
    </source>
</evidence>
<keyword evidence="2" id="KW-0472">Membrane</keyword>
<dbReference type="AlphaFoldDB" id="A0ABD0W359"/>
<sequence>MASSSKRSRISKGSSSLSRNENFLSKENEAAYESTLVLCHHQEGEKGEGLSTVTRRVKKDVEGFIAVTRRVKKDVERFFAVTGEGEKGRGTLPSLGTAKGQQKRSSCPFAVLLLLFCCTFAALYKYSTKW</sequence>
<keyword evidence="2" id="KW-1133">Transmembrane helix</keyword>
<gene>
    <name evidence="3" type="ORF">M5K25_001650</name>
</gene>
<evidence type="ECO:0000313" key="3">
    <source>
        <dbReference type="EMBL" id="KAL0927478.1"/>
    </source>
</evidence>
<dbReference type="Proteomes" id="UP001552299">
    <property type="component" value="Unassembled WGS sequence"/>
</dbReference>
<evidence type="ECO:0008006" key="5">
    <source>
        <dbReference type="Google" id="ProtNLM"/>
    </source>
</evidence>
<accession>A0ABD0W359</accession>